<evidence type="ECO:0000256" key="3">
    <source>
        <dbReference type="ARBA" id="ARBA00023125"/>
    </source>
</evidence>
<dbReference type="Pfam" id="PF01429">
    <property type="entry name" value="MBD"/>
    <property type="match status" value="1"/>
</dbReference>
<dbReference type="OrthoDB" id="10072024at2759"/>
<gene>
    <name evidence="7" type="ORF">CQW23_32086</name>
</gene>
<dbReference type="STRING" id="33114.A0A2G2V5R0"/>
<accession>A0A2G2V5R0</accession>
<evidence type="ECO:0000256" key="1">
    <source>
        <dbReference type="ARBA" id="ARBA00004123"/>
    </source>
</evidence>
<evidence type="ECO:0000256" key="4">
    <source>
        <dbReference type="ARBA" id="ARBA00023163"/>
    </source>
</evidence>
<dbReference type="SUPFAM" id="SSF54171">
    <property type="entry name" value="DNA-binding domain"/>
    <property type="match status" value="1"/>
</dbReference>
<evidence type="ECO:0000313" key="8">
    <source>
        <dbReference type="Proteomes" id="UP000224567"/>
    </source>
</evidence>
<dbReference type="Gene3D" id="3.30.890.10">
    <property type="entry name" value="Methyl-cpg-binding Protein 2, Chain A"/>
    <property type="match status" value="1"/>
</dbReference>
<dbReference type="GO" id="GO:0005634">
    <property type="term" value="C:nucleus"/>
    <property type="evidence" value="ECO:0007669"/>
    <property type="project" value="UniProtKB-SubCell"/>
</dbReference>
<organism evidence="7 8">
    <name type="scientific">Capsicum baccatum</name>
    <name type="common">Peruvian pepper</name>
    <dbReference type="NCBI Taxonomy" id="33114"/>
    <lineage>
        <taxon>Eukaryota</taxon>
        <taxon>Viridiplantae</taxon>
        <taxon>Streptophyta</taxon>
        <taxon>Embryophyta</taxon>
        <taxon>Tracheophyta</taxon>
        <taxon>Spermatophyta</taxon>
        <taxon>Magnoliopsida</taxon>
        <taxon>eudicotyledons</taxon>
        <taxon>Gunneridae</taxon>
        <taxon>Pentapetalae</taxon>
        <taxon>asterids</taxon>
        <taxon>lamiids</taxon>
        <taxon>Solanales</taxon>
        <taxon>Solanaceae</taxon>
        <taxon>Solanoideae</taxon>
        <taxon>Capsiceae</taxon>
        <taxon>Capsicum</taxon>
    </lineage>
</organism>
<reference evidence="7 8" key="1">
    <citation type="journal article" date="2017" name="Genome Biol.">
        <title>New reference genome sequences of hot pepper reveal the massive evolution of plant disease-resistance genes by retroduplication.</title>
        <authorList>
            <person name="Kim S."/>
            <person name="Park J."/>
            <person name="Yeom S.I."/>
            <person name="Kim Y.M."/>
            <person name="Seo E."/>
            <person name="Kim K.T."/>
            <person name="Kim M.S."/>
            <person name="Lee J.M."/>
            <person name="Cheong K."/>
            <person name="Shin H.S."/>
            <person name="Kim S.B."/>
            <person name="Han K."/>
            <person name="Lee J."/>
            <person name="Park M."/>
            <person name="Lee H.A."/>
            <person name="Lee H.Y."/>
            <person name="Lee Y."/>
            <person name="Oh S."/>
            <person name="Lee J.H."/>
            <person name="Choi E."/>
            <person name="Choi E."/>
            <person name="Lee S.E."/>
            <person name="Jeon J."/>
            <person name="Kim H."/>
            <person name="Choi G."/>
            <person name="Song H."/>
            <person name="Lee J."/>
            <person name="Lee S.C."/>
            <person name="Kwon J.K."/>
            <person name="Lee H.Y."/>
            <person name="Koo N."/>
            <person name="Hong Y."/>
            <person name="Kim R.W."/>
            <person name="Kang W.H."/>
            <person name="Huh J.H."/>
            <person name="Kang B.C."/>
            <person name="Yang T.J."/>
            <person name="Lee Y.H."/>
            <person name="Bennetzen J.L."/>
            <person name="Choi D."/>
        </authorList>
    </citation>
    <scope>NUCLEOTIDE SEQUENCE [LARGE SCALE GENOMIC DNA]</scope>
    <source>
        <strain evidence="8">cv. PBC81</strain>
    </source>
</reference>
<comment type="subcellular location">
    <subcellularLocation>
        <location evidence="1">Nucleus</location>
    </subcellularLocation>
</comment>
<evidence type="ECO:0000256" key="5">
    <source>
        <dbReference type="ARBA" id="ARBA00023242"/>
    </source>
</evidence>
<dbReference type="PANTHER" id="PTHR12396:SF46">
    <property type="entry name" value="METHYL-CPG-BINDING DOMAIN-CONTAINING PROTEIN 6"/>
    <property type="match status" value="1"/>
</dbReference>
<dbReference type="InterPro" id="IPR016177">
    <property type="entry name" value="DNA-bd_dom_sf"/>
</dbReference>
<keyword evidence="2" id="KW-0805">Transcription regulation</keyword>
<protein>
    <recommendedName>
        <fullName evidence="6">MBD domain-containing protein</fullName>
    </recommendedName>
</protein>
<reference evidence="8" key="2">
    <citation type="journal article" date="2017" name="J. Anim. Genet.">
        <title>Multiple reference genome sequences of hot pepper reveal the massive evolution of plant disease resistance genes by retroduplication.</title>
        <authorList>
            <person name="Kim S."/>
            <person name="Park J."/>
            <person name="Yeom S.-I."/>
            <person name="Kim Y.-M."/>
            <person name="Seo E."/>
            <person name="Kim K.-T."/>
            <person name="Kim M.-S."/>
            <person name="Lee J.M."/>
            <person name="Cheong K."/>
            <person name="Shin H.-S."/>
            <person name="Kim S.-B."/>
            <person name="Han K."/>
            <person name="Lee J."/>
            <person name="Park M."/>
            <person name="Lee H.-A."/>
            <person name="Lee H.-Y."/>
            <person name="Lee Y."/>
            <person name="Oh S."/>
            <person name="Lee J.H."/>
            <person name="Choi E."/>
            <person name="Choi E."/>
            <person name="Lee S.E."/>
            <person name="Jeon J."/>
            <person name="Kim H."/>
            <person name="Choi G."/>
            <person name="Song H."/>
            <person name="Lee J."/>
            <person name="Lee S.-C."/>
            <person name="Kwon J.-K."/>
            <person name="Lee H.-Y."/>
            <person name="Koo N."/>
            <person name="Hong Y."/>
            <person name="Kim R.W."/>
            <person name="Kang W.-H."/>
            <person name="Huh J.H."/>
            <person name="Kang B.-C."/>
            <person name="Yang T.-J."/>
            <person name="Lee Y.-H."/>
            <person name="Bennetzen J.L."/>
            <person name="Choi D."/>
        </authorList>
    </citation>
    <scope>NUCLEOTIDE SEQUENCE [LARGE SCALE GENOMIC DNA]</scope>
    <source>
        <strain evidence="8">cv. PBC81</strain>
    </source>
</reference>
<keyword evidence="8" id="KW-1185">Reference proteome</keyword>
<keyword evidence="5" id="KW-0539">Nucleus</keyword>
<dbReference type="AlphaFoldDB" id="A0A2G2V5R0"/>
<dbReference type="GO" id="GO:0003677">
    <property type="term" value="F:DNA binding"/>
    <property type="evidence" value="ECO:0007669"/>
    <property type="project" value="UniProtKB-KW"/>
</dbReference>
<dbReference type="PANTHER" id="PTHR12396">
    <property type="entry name" value="METHYL-CPG BINDING PROTEIN, MBD"/>
    <property type="match status" value="1"/>
</dbReference>
<evidence type="ECO:0000313" key="7">
    <source>
        <dbReference type="EMBL" id="PHT28314.1"/>
    </source>
</evidence>
<evidence type="ECO:0000259" key="6">
    <source>
        <dbReference type="PROSITE" id="PS50982"/>
    </source>
</evidence>
<dbReference type="InterPro" id="IPR001739">
    <property type="entry name" value="Methyl_CpG_DNA-bd"/>
</dbReference>
<feature type="domain" description="MBD" evidence="6">
    <location>
        <begin position="100"/>
        <end position="168"/>
    </location>
</feature>
<dbReference type="Proteomes" id="UP000224567">
    <property type="component" value="Unassembled WGS sequence"/>
</dbReference>
<keyword evidence="3" id="KW-0238">DNA-binding</keyword>
<evidence type="ECO:0000256" key="2">
    <source>
        <dbReference type="ARBA" id="ARBA00023015"/>
    </source>
</evidence>
<name>A0A2G2V5R0_CAPBA</name>
<dbReference type="PROSITE" id="PS50982">
    <property type="entry name" value="MBD"/>
    <property type="match status" value="1"/>
</dbReference>
<keyword evidence="4" id="KW-0804">Transcription</keyword>
<dbReference type="EMBL" id="MLFT02000234">
    <property type="protein sequence ID" value="PHT28314.1"/>
    <property type="molecule type" value="Genomic_DNA"/>
</dbReference>
<proteinExistence type="predicted"/>
<sequence>MLSSMIGPAVAGTITPITVTVGDDGIPPDSSLQSETYISTEANATFETTKPEKADFVVEEGKEVDLATPVSVESESKMEVQMTKSVAEMVTPVHKVNRSVEVNVKRPSWMSEDWKFVRIFRTNGASAGTVDIYYYVPVSGKKFRSMPEVLRFLKTGTMRKRSTGGDATSICWVLTDSSADTWAPFVHGNMVPEGQRQEWDAVFSTVSQRNANRDAVVDGFLLWRRNRQKVLHLNSVHDVQVRAMDGVTKMFFYVIFALFDLLLTYSSGIEG</sequence>
<comment type="caution">
    <text evidence="7">The sequence shown here is derived from an EMBL/GenBank/DDBJ whole genome shotgun (WGS) entry which is preliminary data.</text>
</comment>